<dbReference type="AlphaFoldDB" id="B0TG36"/>
<keyword evidence="1" id="KW-0472">Membrane</keyword>
<evidence type="ECO:0000313" key="3">
    <source>
        <dbReference type="Proteomes" id="UP000008550"/>
    </source>
</evidence>
<keyword evidence="1" id="KW-1133">Transmembrane helix</keyword>
<evidence type="ECO:0008006" key="4">
    <source>
        <dbReference type="Google" id="ProtNLM"/>
    </source>
</evidence>
<dbReference type="STRING" id="498761.HM1_0588"/>
<accession>B0TG36</accession>
<keyword evidence="3" id="KW-1185">Reference proteome</keyword>
<sequence>MITLQLMACVGLIAGAFILLGLSPAEFTGGLFAFLTRRSRGIRDEINEAVKRKKPSFLRREILEAQDILALTGRSGRFPLICASSLLLFAAGASIAILLQNVFLIPVLALGLMFLPFWYVRLTAAHYRKNIAAELETALSIITTAYLRNEDILTAVEENIHYLNPPVRGVFAQFLTQIKLINPDVNAALKAMKPRIENEVFHEWCDAIAACQYDRSLKTTLTPIVGKLSDMRIVNAELEYLVFEPRKEFIIMVILVMGNVPVMYFLNKGWYDTLMHTAVGQLVLAVCAAAVFISAAIVIRLTKPIEYRR</sequence>
<dbReference type="KEGG" id="hmo:HM1_0588"/>
<dbReference type="EMBL" id="CP000930">
    <property type="protein sequence ID" value="ABZ83193.1"/>
    <property type="molecule type" value="Genomic_DNA"/>
</dbReference>
<organism evidence="2 3">
    <name type="scientific">Heliobacterium modesticaldum (strain ATCC 51547 / Ice1)</name>
    <dbReference type="NCBI Taxonomy" id="498761"/>
    <lineage>
        <taxon>Bacteria</taxon>
        <taxon>Bacillati</taxon>
        <taxon>Bacillota</taxon>
        <taxon>Clostridia</taxon>
        <taxon>Eubacteriales</taxon>
        <taxon>Heliobacteriaceae</taxon>
        <taxon>Heliomicrobium</taxon>
    </lineage>
</organism>
<dbReference type="RefSeq" id="WP_012281365.1">
    <property type="nucleotide sequence ID" value="NC_010337.2"/>
</dbReference>
<reference evidence="2 3" key="1">
    <citation type="journal article" date="2008" name="J. Bacteriol.">
        <title>The genome of Heliobacterium modesticaldum, a phototrophic representative of the Firmicutes containing the simplest photosynthetic apparatus.</title>
        <authorList>
            <person name="Sattley W.M."/>
            <person name="Madigan M.T."/>
            <person name="Swingley W.D."/>
            <person name="Cheung P.C."/>
            <person name="Clocksin K.M."/>
            <person name="Conrad A.L."/>
            <person name="Dejesa L.C."/>
            <person name="Honchak B.M."/>
            <person name="Jung D.O."/>
            <person name="Karbach L.E."/>
            <person name="Kurdoglu A."/>
            <person name="Lahiri S."/>
            <person name="Mastrian S.D."/>
            <person name="Page L.E."/>
            <person name="Taylor H.L."/>
            <person name="Wang Z.T."/>
            <person name="Raymond J."/>
            <person name="Chen M."/>
            <person name="Blankenship R.E."/>
            <person name="Touchman J.W."/>
        </authorList>
    </citation>
    <scope>NUCLEOTIDE SEQUENCE [LARGE SCALE GENOMIC DNA]</scope>
    <source>
        <strain evidence="3">ATCC 51547 / Ice1</strain>
    </source>
</reference>
<gene>
    <name evidence="2" type="ORF">HM1_0588</name>
</gene>
<dbReference type="Proteomes" id="UP000008550">
    <property type="component" value="Chromosome"/>
</dbReference>
<dbReference type="HOGENOM" id="CLU_078174_0_0_9"/>
<feature type="transmembrane region" description="Helical" evidence="1">
    <location>
        <begin position="278"/>
        <end position="299"/>
    </location>
</feature>
<feature type="transmembrane region" description="Helical" evidence="1">
    <location>
        <begin position="103"/>
        <end position="120"/>
    </location>
</feature>
<feature type="transmembrane region" description="Helical" evidence="1">
    <location>
        <begin position="249"/>
        <end position="266"/>
    </location>
</feature>
<feature type="transmembrane region" description="Helical" evidence="1">
    <location>
        <begin position="12"/>
        <end position="35"/>
    </location>
</feature>
<feature type="transmembrane region" description="Helical" evidence="1">
    <location>
        <begin position="78"/>
        <end position="97"/>
    </location>
</feature>
<protein>
    <recommendedName>
        <fullName evidence="4">Flp pilus assembly protein TadB</fullName>
    </recommendedName>
</protein>
<keyword evidence="1" id="KW-0812">Transmembrane</keyword>
<name>B0TG36_HELMI</name>
<evidence type="ECO:0000256" key="1">
    <source>
        <dbReference type="SAM" id="Phobius"/>
    </source>
</evidence>
<proteinExistence type="predicted"/>
<dbReference type="eggNOG" id="COG4965">
    <property type="taxonomic scope" value="Bacteria"/>
</dbReference>
<dbReference type="OrthoDB" id="9780661at2"/>
<dbReference type="PANTHER" id="PTHR35007:SF2">
    <property type="entry name" value="PILUS ASSEMBLE PROTEIN"/>
    <property type="match status" value="1"/>
</dbReference>
<evidence type="ECO:0000313" key="2">
    <source>
        <dbReference type="EMBL" id="ABZ83193.1"/>
    </source>
</evidence>
<dbReference type="PANTHER" id="PTHR35007">
    <property type="entry name" value="INTEGRAL MEMBRANE PROTEIN-RELATED"/>
    <property type="match status" value="1"/>
</dbReference>